<evidence type="ECO:0000313" key="2">
    <source>
        <dbReference type="EMBL" id="TES86031.1"/>
    </source>
</evidence>
<dbReference type="EMBL" id="SOKU01000139">
    <property type="protein sequence ID" value="TES86031.1"/>
    <property type="molecule type" value="Genomic_DNA"/>
</dbReference>
<sequence length="62" mass="6276">MTFGDVSSHWILSPENVLVFGVGPCDGTLSLGSGRFNITAKSPMTGGFGDANSGGFGGPELK</sequence>
<dbReference type="GO" id="GO:0016625">
    <property type="term" value="F:oxidoreductase activity, acting on the aldehyde or oxo group of donors, iron-sulfur protein as acceptor"/>
    <property type="evidence" value="ECO:0007669"/>
    <property type="project" value="InterPro"/>
</dbReference>
<evidence type="ECO:0000313" key="3">
    <source>
        <dbReference type="Proteomes" id="UP000320781"/>
    </source>
</evidence>
<dbReference type="Pfam" id="PF02730">
    <property type="entry name" value="AFOR_N"/>
    <property type="match status" value="1"/>
</dbReference>
<proteinExistence type="predicted"/>
<dbReference type="InterPro" id="IPR036503">
    <property type="entry name" value="Ald_Fedxn_OxRdtase_N_sf"/>
</dbReference>
<protein>
    <recommendedName>
        <fullName evidence="1">Aldehyde ferredoxin oxidoreductase N-terminal domain-containing protein</fullName>
    </recommendedName>
</protein>
<feature type="domain" description="Aldehyde ferredoxin oxidoreductase N-terminal" evidence="1">
    <location>
        <begin position="12"/>
        <end position="62"/>
    </location>
</feature>
<gene>
    <name evidence="2" type="ORF">E3J95_03015</name>
</gene>
<dbReference type="PANTHER" id="PTHR30038:SF0">
    <property type="entry name" value="TUNGSTEN-CONTAINING ALDEHYDE FERREDOXIN OXIDOREDUCTASE"/>
    <property type="match status" value="1"/>
</dbReference>
<dbReference type="SUPFAM" id="SSF56228">
    <property type="entry name" value="Aldehyde ferredoxin oxidoreductase, N-terminal domain"/>
    <property type="match status" value="1"/>
</dbReference>
<dbReference type="PANTHER" id="PTHR30038">
    <property type="entry name" value="ALDEHYDE FERREDOXIN OXIDOREDUCTASE"/>
    <property type="match status" value="1"/>
</dbReference>
<dbReference type="Proteomes" id="UP000320781">
    <property type="component" value="Unassembled WGS sequence"/>
</dbReference>
<feature type="non-terminal residue" evidence="2">
    <location>
        <position position="62"/>
    </location>
</feature>
<dbReference type="Gene3D" id="3.60.9.10">
    <property type="entry name" value="Aldehyde ferredoxin oxidoreductase, N-terminal domain"/>
    <property type="match status" value="1"/>
</dbReference>
<comment type="caution">
    <text evidence="2">The sequence shown here is derived from an EMBL/GenBank/DDBJ whole genome shotgun (WGS) entry which is preliminary data.</text>
</comment>
<dbReference type="InterPro" id="IPR051919">
    <property type="entry name" value="W-dependent_AOR"/>
</dbReference>
<accession>A0A523QK09</accession>
<organism evidence="2 3">
    <name type="scientific">Aerophobetes bacterium</name>
    <dbReference type="NCBI Taxonomy" id="2030807"/>
    <lineage>
        <taxon>Bacteria</taxon>
        <taxon>Candidatus Aerophobota</taxon>
    </lineage>
</organism>
<dbReference type="AlphaFoldDB" id="A0A523QK09"/>
<dbReference type="GO" id="GO:0051536">
    <property type="term" value="F:iron-sulfur cluster binding"/>
    <property type="evidence" value="ECO:0007669"/>
    <property type="project" value="InterPro"/>
</dbReference>
<reference evidence="2 3" key="1">
    <citation type="submission" date="2019-03" db="EMBL/GenBank/DDBJ databases">
        <title>Metabolic potential of uncultured bacteria and archaea associated with petroleum seepage in deep-sea sediments.</title>
        <authorList>
            <person name="Dong X."/>
            <person name="Hubert C."/>
        </authorList>
    </citation>
    <scope>NUCLEOTIDE SEQUENCE [LARGE SCALE GENOMIC DNA]</scope>
    <source>
        <strain evidence="2">E44_bin92</strain>
    </source>
</reference>
<dbReference type="InterPro" id="IPR013983">
    <property type="entry name" value="Ald_Fedxn_OxRdtase_N"/>
</dbReference>
<evidence type="ECO:0000259" key="1">
    <source>
        <dbReference type="Pfam" id="PF02730"/>
    </source>
</evidence>
<name>A0A523QK09_UNCAE</name>